<dbReference type="RefSeq" id="WP_033428392.1">
    <property type="nucleotide sequence ID" value="NZ_CP034550.1"/>
</dbReference>
<dbReference type="NCBIfam" id="TIGR04377">
    <property type="entry name" value="myo_inos_iolD"/>
    <property type="match status" value="1"/>
</dbReference>
<dbReference type="GO" id="GO:0030976">
    <property type="term" value="F:thiamine pyrophosphate binding"/>
    <property type="evidence" value="ECO:0007669"/>
    <property type="project" value="InterPro"/>
</dbReference>
<dbReference type="SUPFAM" id="SSF52467">
    <property type="entry name" value="DHS-like NAD/FAD-binding domain"/>
    <property type="match status" value="1"/>
</dbReference>
<dbReference type="InterPro" id="IPR011766">
    <property type="entry name" value="TPP_enzyme_TPP-bd"/>
</dbReference>
<feature type="domain" description="Thiamine pyrophosphate enzyme TPP-binding" evidence="5">
    <location>
        <begin position="451"/>
        <end position="587"/>
    </location>
</feature>
<dbReference type="GO" id="GO:0005948">
    <property type="term" value="C:acetolactate synthase complex"/>
    <property type="evidence" value="ECO:0007669"/>
    <property type="project" value="TreeGrafter"/>
</dbReference>
<keyword evidence="2 3" id="KW-0786">Thiamine pyrophosphate</keyword>
<dbReference type="GO" id="GO:0050660">
    <property type="term" value="F:flavin adenine dinucleotide binding"/>
    <property type="evidence" value="ECO:0007669"/>
    <property type="project" value="TreeGrafter"/>
</dbReference>
<dbReference type="GO" id="GO:0009099">
    <property type="term" value="P:L-valine biosynthetic process"/>
    <property type="evidence" value="ECO:0007669"/>
    <property type="project" value="TreeGrafter"/>
</dbReference>
<dbReference type="KEGG" id="ssyi:EKG83_45225"/>
<dbReference type="InterPro" id="IPR012001">
    <property type="entry name" value="Thiamin_PyroP_enz_TPP-bd_dom"/>
</dbReference>
<dbReference type="InterPro" id="IPR029061">
    <property type="entry name" value="THDP-binding"/>
</dbReference>
<dbReference type="OrthoDB" id="3194735at2"/>
<dbReference type="GO" id="GO:0019310">
    <property type="term" value="P:inositol catabolic process"/>
    <property type="evidence" value="ECO:0007669"/>
    <property type="project" value="InterPro"/>
</dbReference>
<dbReference type="Pfam" id="PF00205">
    <property type="entry name" value="TPP_enzyme_M"/>
    <property type="match status" value="1"/>
</dbReference>
<dbReference type="Gene3D" id="3.40.50.1220">
    <property type="entry name" value="TPP-binding domain"/>
    <property type="match status" value="1"/>
</dbReference>
<keyword evidence="8" id="KW-1185">Reference proteome</keyword>
<feature type="domain" description="Thiamine pyrophosphate enzyme central" evidence="4">
    <location>
        <begin position="235"/>
        <end position="368"/>
    </location>
</feature>
<dbReference type="EC" id="3.7.1.22" evidence="7"/>
<evidence type="ECO:0000259" key="4">
    <source>
        <dbReference type="Pfam" id="PF00205"/>
    </source>
</evidence>
<dbReference type="GO" id="GO:0000287">
    <property type="term" value="F:magnesium ion binding"/>
    <property type="evidence" value="ECO:0007669"/>
    <property type="project" value="InterPro"/>
</dbReference>
<evidence type="ECO:0000313" key="8">
    <source>
        <dbReference type="Proteomes" id="UP000325787"/>
    </source>
</evidence>
<dbReference type="InterPro" id="IPR045229">
    <property type="entry name" value="TPP_enz"/>
</dbReference>
<dbReference type="Gene3D" id="3.40.50.970">
    <property type="match status" value="2"/>
</dbReference>
<evidence type="ECO:0000259" key="5">
    <source>
        <dbReference type="Pfam" id="PF02775"/>
    </source>
</evidence>
<feature type="domain" description="Thiamine pyrophosphate enzyme N-terminal TPP-binding" evidence="6">
    <location>
        <begin position="59"/>
        <end position="146"/>
    </location>
</feature>
<dbReference type="InterPro" id="IPR029035">
    <property type="entry name" value="DHS-like_NAD/FAD-binding_dom"/>
</dbReference>
<proteinExistence type="inferred from homology"/>
<dbReference type="InterPro" id="IPR012000">
    <property type="entry name" value="Thiamin_PyroP_enz_cen_dom"/>
</dbReference>
<organism evidence="7 8">
    <name type="scientific">Saccharothrix syringae</name>
    <name type="common">Nocardiopsis syringae</name>
    <dbReference type="NCBI Taxonomy" id="103733"/>
    <lineage>
        <taxon>Bacteria</taxon>
        <taxon>Bacillati</taxon>
        <taxon>Actinomycetota</taxon>
        <taxon>Actinomycetes</taxon>
        <taxon>Pseudonocardiales</taxon>
        <taxon>Pseudonocardiaceae</taxon>
        <taxon>Saccharothrix</taxon>
    </lineage>
</organism>
<evidence type="ECO:0000256" key="2">
    <source>
        <dbReference type="ARBA" id="ARBA00023052"/>
    </source>
</evidence>
<comment type="similarity">
    <text evidence="1 3">Belongs to the TPP enzyme family.</text>
</comment>
<dbReference type="CDD" id="cd07035">
    <property type="entry name" value="TPP_PYR_POX_like"/>
    <property type="match status" value="1"/>
</dbReference>
<evidence type="ECO:0000256" key="1">
    <source>
        <dbReference type="ARBA" id="ARBA00007812"/>
    </source>
</evidence>
<sequence>MRLTTAQALVRWLRAQRTELGGIRNGIRNGVEDGVEDGIGGGAGSAPLFPGVFAIFGHGNVLGLGNALEEADLPVWRGHNEQGMALAAVGIAKATHRRQVGVATSSIGPGALNMVTAAGVAHANRLPLLLLPGDTFTSRAPDPVLQQVEHFGDPGTTVNDAFRPVSRWFDRVTRPEQLVHTLPHVARVLTDPADCGPVTLALPQDVQAEAFDFPDALFTPVVHRPRRPRPDTRALAEAADALRRARRPLLVLGGGVRYSRAAGRAVRFAEQHAVPVVETTAGRTCVPHDHPLHAGPLGITGSASANALAADADVVLAVGTRLQDFTTASWTAFAPGVRLVSLNAARFDAVKHGALELVADADEGLRELTDALGEWRADEAWAARASHERGKWDAYVDTLRTPGGTPTYAQVVGVVNDLSGPTDYVMTASGGLPGELIGGWRAVGEATVDVEYGFSCMGYELAGAWGAAIARRDGVVTTLLGDGSYLMLNSELFSAAFAGHGFVAVVCDNDGYAVIHRLQTDHGGAGFNNLYGDVASRHADPPRADFAAHAAAMGCAAFRAEGIADLERAYRAAREVARTEHRPAVVVIRTHPASWTDAGAWWEVGVPEVAHRPEIAAAHEEARAGKARQVRYL</sequence>
<dbReference type="PANTHER" id="PTHR18968">
    <property type="entry name" value="THIAMINE PYROPHOSPHATE ENZYMES"/>
    <property type="match status" value="1"/>
</dbReference>
<name>A0A5Q0HCZ3_SACSY</name>
<evidence type="ECO:0000259" key="6">
    <source>
        <dbReference type="Pfam" id="PF02776"/>
    </source>
</evidence>
<gene>
    <name evidence="7" type="primary">iolD</name>
    <name evidence="7" type="ORF">EKG83_45225</name>
</gene>
<dbReference type="InterPro" id="IPR030817">
    <property type="entry name" value="Myo_inos_IolD"/>
</dbReference>
<dbReference type="Pfam" id="PF02775">
    <property type="entry name" value="TPP_enzyme_C"/>
    <property type="match status" value="1"/>
</dbReference>
<reference evidence="8" key="1">
    <citation type="journal article" date="2021" name="Curr. Microbiol.">
        <title>Complete genome of nocamycin-producing strain Saccharothrix syringae NRRL B-16468 reveals the biosynthetic potential for secondary metabolites.</title>
        <authorList>
            <person name="Mo X."/>
            <person name="Yang S."/>
        </authorList>
    </citation>
    <scope>NUCLEOTIDE SEQUENCE [LARGE SCALE GENOMIC DNA]</scope>
    <source>
        <strain evidence="8">ATCC 51364 / DSM 43886 / JCM 6844 / KCTC 9398 / NBRC 14523 / NRRL B-16468 / INA 2240</strain>
    </source>
</reference>
<dbReference type="SUPFAM" id="SSF52518">
    <property type="entry name" value="Thiamin diphosphate-binding fold (THDP-binding)"/>
    <property type="match status" value="2"/>
</dbReference>
<dbReference type="AlphaFoldDB" id="A0A5Q0HCZ3"/>
<dbReference type="EMBL" id="CP034550">
    <property type="protein sequence ID" value="QFZ23690.1"/>
    <property type="molecule type" value="Genomic_DNA"/>
</dbReference>
<dbReference type="GO" id="GO:0102481">
    <property type="term" value="F:3D-(3,5/4)-trihydroxycyclohexane-1,2-dione hydrolase activity"/>
    <property type="evidence" value="ECO:0007669"/>
    <property type="project" value="UniProtKB-EC"/>
</dbReference>
<accession>A0A5Q0HCZ3</accession>
<dbReference type="GO" id="GO:0009097">
    <property type="term" value="P:isoleucine biosynthetic process"/>
    <property type="evidence" value="ECO:0007669"/>
    <property type="project" value="TreeGrafter"/>
</dbReference>
<dbReference type="GO" id="GO:0003984">
    <property type="term" value="F:acetolactate synthase activity"/>
    <property type="evidence" value="ECO:0007669"/>
    <property type="project" value="TreeGrafter"/>
</dbReference>
<dbReference type="Proteomes" id="UP000325787">
    <property type="component" value="Chromosome"/>
</dbReference>
<dbReference type="Pfam" id="PF02776">
    <property type="entry name" value="TPP_enzyme_N"/>
    <property type="match status" value="1"/>
</dbReference>
<dbReference type="PANTHER" id="PTHR18968:SF9">
    <property type="entry name" value="3D-(3,5_4)-TRIHYDROXYCYCLOHEXANE-1,2-DIONE HYDROLASE"/>
    <property type="match status" value="1"/>
</dbReference>
<evidence type="ECO:0000313" key="7">
    <source>
        <dbReference type="EMBL" id="QFZ23690.1"/>
    </source>
</evidence>
<protein>
    <submittedName>
        <fullName evidence="7">3D-(3,5/4)-trihydroxycyclohexane-1,2-dione acylhydrolase (Decyclizing)</fullName>
        <ecNumber evidence="7">3.7.1.22</ecNumber>
    </submittedName>
</protein>
<evidence type="ECO:0000256" key="3">
    <source>
        <dbReference type="RuleBase" id="RU362132"/>
    </source>
</evidence>
<keyword evidence="7" id="KW-0378">Hydrolase</keyword>